<proteinExistence type="predicted"/>
<evidence type="ECO:0000313" key="1">
    <source>
        <dbReference type="EMBL" id="GAA0861342.1"/>
    </source>
</evidence>
<comment type="caution">
    <text evidence="1">The sequence shown here is derived from an EMBL/GenBank/DDBJ whole genome shotgun (WGS) entry which is preliminary data.</text>
</comment>
<reference evidence="2" key="1">
    <citation type="journal article" date="2019" name="Int. J. Syst. Evol. Microbiol.">
        <title>The Global Catalogue of Microorganisms (GCM) 10K type strain sequencing project: providing services to taxonomists for standard genome sequencing and annotation.</title>
        <authorList>
            <consortium name="The Broad Institute Genomics Platform"/>
            <consortium name="The Broad Institute Genome Sequencing Center for Infectious Disease"/>
            <person name="Wu L."/>
            <person name="Ma J."/>
        </authorList>
    </citation>
    <scope>NUCLEOTIDE SEQUENCE [LARGE SCALE GENOMIC DNA]</scope>
    <source>
        <strain evidence="2">JCM 6486</strain>
    </source>
</reference>
<dbReference type="Gene3D" id="2.160.10.10">
    <property type="entry name" value="Hexapeptide repeat proteins"/>
    <property type="match status" value="1"/>
</dbReference>
<dbReference type="InterPro" id="IPR011004">
    <property type="entry name" value="Trimer_LpxA-like_sf"/>
</dbReference>
<dbReference type="Proteomes" id="UP001400965">
    <property type="component" value="Unassembled WGS sequence"/>
</dbReference>
<keyword evidence="2" id="KW-1185">Reference proteome</keyword>
<evidence type="ECO:0000313" key="2">
    <source>
        <dbReference type="Proteomes" id="UP001400965"/>
    </source>
</evidence>
<organism evidence="1 2">
    <name type="scientific">Paraclostridium tenue</name>
    <dbReference type="NCBI Taxonomy" id="1737"/>
    <lineage>
        <taxon>Bacteria</taxon>
        <taxon>Bacillati</taxon>
        <taxon>Bacillota</taxon>
        <taxon>Clostridia</taxon>
        <taxon>Peptostreptococcales</taxon>
        <taxon>Peptostreptococcaceae</taxon>
        <taxon>Paraclostridium</taxon>
    </lineage>
</organism>
<gene>
    <name evidence="1" type="ORF">GCM10008917_02300</name>
</gene>
<sequence>MEKLLKIILKYRKKNSKSRVVRFLLQLLYKIDLPREVIIGDNLILAHNAPGLVVHPQTEIGNNVKLYQGVTLGRADIHKEAHESEFEKIKVEDCAIICAGAKILCKKGELKIAKGSLVGANSVLTCSTGENEVWAGIPAKKIGYIK</sequence>
<dbReference type="EMBL" id="BAAACP010000001">
    <property type="protein sequence ID" value="GAA0861342.1"/>
    <property type="molecule type" value="Genomic_DNA"/>
</dbReference>
<dbReference type="PANTHER" id="PTHR42811">
    <property type="entry name" value="SERINE ACETYLTRANSFERASE"/>
    <property type="match status" value="1"/>
</dbReference>
<dbReference type="RefSeq" id="WP_346041265.1">
    <property type="nucleotide sequence ID" value="NZ_BAAACP010000001.1"/>
</dbReference>
<name>A0ABP3X6Z2_9FIRM</name>
<dbReference type="SUPFAM" id="SSF51161">
    <property type="entry name" value="Trimeric LpxA-like enzymes"/>
    <property type="match status" value="1"/>
</dbReference>
<evidence type="ECO:0008006" key="3">
    <source>
        <dbReference type="Google" id="ProtNLM"/>
    </source>
</evidence>
<protein>
    <recommendedName>
        <fullName evidence="3">Serine acetyltransferase</fullName>
    </recommendedName>
</protein>
<accession>A0ABP3X6Z2</accession>